<proteinExistence type="predicted"/>
<accession>A0A9P7H8H8</accession>
<dbReference type="EMBL" id="JAGPUO010000004">
    <property type="protein sequence ID" value="KAG5663395.1"/>
    <property type="molecule type" value="Genomic_DNA"/>
</dbReference>
<dbReference type="AlphaFoldDB" id="A0A9P7H8H8"/>
<comment type="caution">
    <text evidence="8">The sequence shown here is derived from an EMBL/GenBank/DDBJ whole genome shotgun (WGS) entry which is preliminary data.</text>
</comment>
<comment type="subcellular location">
    <subcellularLocation>
        <location evidence="1">Nucleus</location>
    </subcellularLocation>
</comment>
<evidence type="ECO:0000256" key="4">
    <source>
        <dbReference type="ARBA" id="ARBA00022771"/>
    </source>
</evidence>
<reference evidence="8" key="1">
    <citation type="submission" date="2021-04" db="EMBL/GenBank/DDBJ databases">
        <title>Draft genome of Fusarium avenaceum strain F156N33, isolated from an atmospheric sample in Virginia.</title>
        <authorList>
            <person name="Yang S."/>
            <person name="Vinatzer B.A."/>
            <person name="Coleman J."/>
        </authorList>
    </citation>
    <scope>NUCLEOTIDE SEQUENCE</scope>
    <source>
        <strain evidence="8">F156N33</strain>
    </source>
</reference>
<dbReference type="Proteomes" id="UP000782241">
    <property type="component" value="Unassembled WGS sequence"/>
</dbReference>
<dbReference type="GO" id="GO:0006351">
    <property type="term" value="P:DNA-templated transcription"/>
    <property type="evidence" value="ECO:0007669"/>
    <property type="project" value="InterPro"/>
</dbReference>
<sequence length="501" mass="57266">MMETVNELPKDGRLNLSFLLQATDPIHTSMDVAVASEPERTSEVPAWNHREPETTGCVPGTVDPKFLLLNLSDMLLDEPQDYQEMDQEFLQFSKYFSTPVTSVDTLAARVTSLSNILQDLAISKPHLNDGLDQSCQRGFFTTVHFQNALTFAFRWRYYHKSPIHWPTFDPDRVSLHLLLAVALTGTAYLQYLNQSSQPFLTTSLLELSEKHIFKELKRLANQNISPVTSRHMLEVCQAAVLMNSLEGSFNHIEGRRRLAGNRIPTLVASLRKSGMLSLEHPPQYDTWEEFVYRETCIRVSTWTFVNDSLMVLCCNNPPIMTVKEMTGHLPCPNDLWEADSDITFQERARHRIARSYPSRCSEVVSGVLSAEWTISQAESFRSLDTSDLFYISAGLLRHVFHHRTSVVSPDYPTMLFSAFDRWDSLWAHAFERVPVEERRWLGIVRHSPEMITLSRRMTELCSTEEAKNSAYLQGVTTYDTAVFHDFIQKYGHDGNSTLGNN</sequence>
<evidence type="ECO:0000256" key="6">
    <source>
        <dbReference type="ARBA" id="ARBA00023242"/>
    </source>
</evidence>
<keyword evidence="9" id="KW-1185">Reference proteome</keyword>
<protein>
    <recommendedName>
        <fullName evidence="7">Xylanolytic transcriptional activator regulatory domain-containing protein</fullName>
    </recommendedName>
</protein>
<keyword evidence="6" id="KW-0539">Nucleus</keyword>
<dbReference type="GO" id="GO:0000978">
    <property type="term" value="F:RNA polymerase II cis-regulatory region sequence-specific DNA binding"/>
    <property type="evidence" value="ECO:0007669"/>
    <property type="project" value="InterPro"/>
</dbReference>
<dbReference type="InterPro" id="IPR007219">
    <property type="entry name" value="XnlR_reg_dom"/>
</dbReference>
<dbReference type="GO" id="GO:0000981">
    <property type="term" value="F:DNA-binding transcription factor activity, RNA polymerase II-specific"/>
    <property type="evidence" value="ECO:0007669"/>
    <property type="project" value="InterPro"/>
</dbReference>
<evidence type="ECO:0000256" key="2">
    <source>
        <dbReference type="ARBA" id="ARBA00022723"/>
    </source>
</evidence>
<evidence type="ECO:0000256" key="1">
    <source>
        <dbReference type="ARBA" id="ARBA00004123"/>
    </source>
</evidence>
<keyword evidence="3" id="KW-0677">Repeat</keyword>
<evidence type="ECO:0000256" key="5">
    <source>
        <dbReference type="ARBA" id="ARBA00022833"/>
    </source>
</evidence>
<dbReference type="GO" id="GO:0005634">
    <property type="term" value="C:nucleus"/>
    <property type="evidence" value="ECO:0007669"/>
    <property type="project" value="UniProtKB-SubCell"/>
</dbReference>
<dbReference type="PANTHER" id="PTHR40626:SF1">
    <property type="entry name" value="TRANSCRIPTION FACTOR WITH C2H2 AND ZN(2)-CYS(6) DNA BINDING DOMAIN (EUROFUNG)"/>
    <property type="match status" value="1"/>
</dbReference>
<keyword evidence="4" id="KW-0863">Zinc-finger</keyword>
<dbReference type="InterPro" id="IPR051059">
    <property type="entry name" value="VerF-like"/>
</dbReference>
<keyword evidence="2" id="KW-0479">Metal-binding</keyword>
<dbReference type="CDD" id="cd12148">
    <property type="entry name" value="fungal_TF_MHR"/>
    <property type="match status" value="1"/>
</dbReference>
<dbReference type="GO" id="GO:0008270">
    <property type="term" value="F:zinc ion binding"/>
    <property type="evidence" value="ECO:0007669"/>
    <property type="project" value="UniProtKB-KW"/>
</dbReference>
<dbReference type="Pfam" id="PF04082">
    <property type="entry name" value="Fungal_trans"/>
    <property type="match status" value="1"/>
</dbReference>
<feature type="domain" description="Xylanolytic transcriptional activator regulatory" evidence="7">
    <location>
        <begin position="155"/>
        <end position="348"/>
    </location>
</feature>
<dbReference type="GO" id="GO:0000785">
    <property type="term" value="C:chromatin"/>
    <property type="evidence" value="ECO:0007669"/>
    <property type="project" value="TreeGrafter"/>
</dbReference>
<name>A0A9P7H8H8_9HYPO</name>
<organism evidence="8 9">
    <name type="scientific">Fusarium avenaceum</name>
    <dbReference type="NCBI Taxonomy" id="40199"/>
    <lineage>
        <taxon>Eukaryota</taxon>
        <taxon>Fungi</taxon>
        <taxon>Dikarya</taxon>
        <taxon>Ascomycota</taxon>
        <taxon>Pezizomycotina</taxon>
        <taxon>Sordariomycetes</taxon>
        <taxon>Hypocreomycetidae</taxon>
        <taxon>Hypocreales</taxon>
        <taxon>Nectriaceae</taxon>
        <taxon>Fusarium</taxon>
        <taxon>Fusarium tricinctum species complex</taxon>
    </lineage>
</organism>
<evidence type="ECO:0000313" key="9">
    <source>
        <dbReference type="Proteomes" id="UP000782241"/>
    </source>
</evidence>
<gene>
    <name evidence="8" type="ORF">KAF25_001331</name>
</gene>
<keyword evidence="5" id="KW-0862">Zinc</keyword>
<evidence type="ECO:0000256" key="3">
    <source>
        <dbReference type="ARBA" id="ARBA00022737"/>
    </source>
</evidence>
<dbReference type="PANTHER" id="PTHR40626">
    <property type="entry name" value="MIP31509P"/>
    <property type="match status" value="1"/>
</dbReference>
<evidence type="ECO:0000313" key="8">
    <source>
        <dbReference type="EMBL" id="KAG5663395.1"/>
    </source>
</evidence>
<evidence type="ECO:0000259" key="7">
    <source>
        <dbReference type="Pfam" id="PF04082"/>
    </source>
</evidence>